<evidence type="ECO:0000256" key="11">
    <source>
        <dbReference type="SAM" id="Phobius"/>
    </source>
</evidence>
<dbReference type="Gene3D" id="3.40.50.300">
    <property type="entry name" value="P-loop containing nucleotide triphosphate hydrolases"/>
    <property type="match status" value="1"/>
</dbReference>
<evidence type="ECO:0000259" key="13">
    <source>
        <dbReference type="PROSITE" id="PS50929"/>
    </source>
</evidence>
<evidence type="ECO:0000256" key="7">
    <source>
        <dbReference type="ARBA" id="ARBA00022989"/>
    </source>
</evidence>
<feature type="compositionally biased region" description="Low complexity" evidence="10">
    <location>
        <begin position="8"/>
        <end position="19"/>
    </location>
</feature>
<dbReference type="PANTHER" id="PTHR24221">
    <property type="entry name" value="ATP-BINDING CASSETTE SUB-FAMILY B"/>
    <property type="match status" value="1"/>
</dbReference>
<dbReference type="PANTHER" id="PTHR24221:SF654">
    <property type="entry name" value="ATP-BINDING CASSETTE SUB-FAMILY B MEMBER 6"/>
    <property type="match status" value="1"/>
</dbReference>
<evidence type="ECO:0000256" key="3">
    <source>
        <dbReference type="ARBA" id="ARBA00022475"/>
    </source>
</evidence>
<feature type="compositionally biased region" description="Low complexity" evidence="10">
    <location>
        <begin position="30"/>
        <end position="76"/>
    </location>
</feature>
<evidence type="ECO:0000256" key="9">
    <source>
        <dbReference type="ARBA" id="ARBA00023455"/>
    </source>
</evidence>
<protein>
    <submittedName>
        <fullName evidence="14">ABC transporter ATP-binding protein/permease</fullName>
    </submittedName>
</protein>
<reference evidence="14" key="2">
    <citation type="submission" date="2021-09" db="EMBL/GenBank/DDBJ databases">
        <authorList>
            <person name="Gilroy R."/>
        </authorList>
    </citation>
    <scope>NUCLEOTIDE SEQUENCE</scope>
    <source>
        <strain evidence="14">USAMLcec12-2067</strain>
    </source>
</reference>
<keyword evidence="8 11" id="KW-0472">Membrane</keyword>
<feature type="compositionally biased region" description="Polar residues" evidence="10">
    <location>
        <begin position="90"/>
        <end position="101"/>
    </location>
</feature>
<dbReference type="SMART" id="SM00382">
    <property type="entry name" value="AAA"/>
    <property type="match status" value="1"/>
</dbReference>
<dbReference type="PROSITE" id="PS50893">
    <property type="entry name" value="ABC_TRANSPORTER_2"/>
    <property type="match status" value="1"/>
</dbReference>
<organism evidence="14 15">
    <name type="scientific">Rubneribacter badeniensis</name>
    <dbReference type="NCBI Taxonomy" id="2070688"/>
    <lineage>
        <taxon>Bacteria</taxon>
        <taxon>Bacillati</taxon>
        <taxon>Actinomycetota</taxon>
        <taxon>Coriobacteriia</taxon>
        <taxon>Eggerthellales</taxon>
        <taxon>Eggerthellaceae</taxon>
        <taxon>Rubneribacter</taxon>
    </lineage>
</organism>
<keyword evidence="2" id="KW-0813">Transport</keyword>
<feature type="region of interest" description="Disordered" evidence="10">
    <location>
        <begin position="709"/>
        <end position="756"/>
    </location>
</feature>
<dbReference type="CDD" id="cd07346">
    <property type="entry name" value="ABC_6TM_exporters"/>
    <property type="match status" value="1"/>
</dbReference>
<comment type="similarity">
    <text evidence="9">Belongs to the ABC transporter superfamily. Siderophore-Fe(3+) uptake transporter (SIUT) (TC 3.A.1.21) family.</text>
</comment>
<feature type="transmembrane region" description="Helical" evidence="11">
    <location>
        <begin position="170"/>
        <end position="196"/>
    </location>
</feature>
<feature type="transmembrane region" description="Helical" evidence="11">
    <location>
        <begin position="385"/>
        <end position="402"/>
    </location>
</feature>
<dbReference type="GO" id="GO:0005524">
    <property type="term" value="F:ATP binding"/>
    <property type="evidence" value="ECO:0007669"/>
    <property type="project" value="UniProtKB-KW"/>
</dbReference>
<reference evidence="14" key="1">
    <citation type="journal article" date="2021" name="PeerJ">
        <title>Extensive microbial diversity within the chicken gut microbiome revealed by metagenomics and culture.</title>
        <authorList>
            <person name="Gilroy R."/>
            <person name="Ravi A."/>
            <person name="Getino M."/>
            <person name="Pursley I."/>
            <person name="Horton D.L."/>
            <person name="Alikhan N.F."/>
            <person name="Baker D."/>
            <person name="Gharbi K."/>
            <person name="Hall N."/>
            <person name="Watson M."/>
            <person name="Adriaenssens E.M."/>
            <person name="Foster-Nyarko E."/>
            <person name="Jarju S."/>
            <person name="Secka A."/>
            <person name="Antonio M."/>
            <person name="Oren A."/>
            <person name="Chaudhuri R.R."/>
            <person name="La Ragione R."/>
            <person name="Hildebrand F."/>
            <person name="Pallen M.J."/>
        </authorList>
    </citation>
    <scope>NUCLEOTIDE SEQUENCE</scope>
    <source>
        <strain evidence="14">USAMLcec12-2067</strain>
    </source>
</reference>
<sequence>MEKEEEVAAASKAPGASADPPAPDSTEKQPAVPESTSPAAAPTAAAAAATAAQGAAPPAAAPHTARSVSSRSATSRGQSPHEQSPHDQPSHSAPSRSQTPNGGKPPKARNPIAQLLDFAGPRKALTYVGCALSAISMLVSFGPYICIWFVARDLIAVAPNWGAAANIAVYGWWALGFAVLSILLYFAGLMCTHLAAFRCASNMRKQTTEHLMRTSLGYFDTHASGALRRVVDGCAASTEGLLAHKLPDTAGSVAMILGMLVMFFVFDWRLGLACLAAVVISMLCMMKMMGGRGMDFMTKYQESLVRMNKTGTEYVRGIPVVKVFQQTVYSFKAFHDAIQDFTQLAQDYAVKWCQKPQALSLTFINGVVVFLVPTAILLAPGEQSLGAFLANFAFYTIFSAIIPTAMTRVMFISDAVQTSTDAMNRVNSVLAAPVIEAPAAPKVPAGNAIAFDDVSFTYKGAEEPALSHVSFEVPAGATVALVGPSGGGKTTAASLVPRFWDVSGGAVRLGGVDVREIDPHDLMGRVAFVFQANRLFKQSVLENVRAARPEATREEVLAALSASQCDDIVEKLPQGIDTVVGADGVYLSGGEVQRLMLARAILKDAPVVVLDEATAFADPENEAKIQAAFGRLARGSGGEPRTVLMIAHRLSTVRNADLIVVLEHGRVAEQGTHDELLAKGGLYARMWADYEQAVAWRITSDTSGKTAAPVTVNASEGSECDGSAYSQERSASAYVSPQRRAEATHRGASDSEGGEA</sequence>
<evidence type="ECO:0000256" key="8">
    <source>
        <dbReference type="ARBA" id="ARBA00023136"/>
    </source>
</evidence>
<feature type="transmembrane region" description="Helical" evidence="11">
    <location>
        <begin position="270"/>
        <end position="289"/>
    </location>
</feature>
<keyword evidence="3" id="KW-1003">Cell membrane</keyword>
<gene>
    <name evidence="14" type="ORF">K8V16_04610</name>
</gene>
<dbReference type="FunFam" id="3.40.50.300:FF:000221">
    <property type="entry name" value="Multidrug ABC transporter ATP-binding protein"/>
    <property type="match status" value="1"/>
</dbReference>
<dbReference type="InterPro" id="IPR003593">
    <property type="entry name" value="AAA+_ATPase"/>
</dbReference>
<feature type="domain" description="ABC transporter" evidence="12">
    <location>
        <begin position="449"/>
        <end position="689"/>
    </location>
</feature>
<dbReference type="EMBL" id="DYZL01000091">
    <property type="protein sequence ID" value="HJH43061.1"/>
    <property type="molecule type" value="Genomic_DNA"/>
</dbReference>
<dbReference type="GO" id="GO:0140359">
    <property type="term" value="F:ABC-type transporter activity"/>
    <property type="evidence" value="ECO:0007669"/>
    <property type="project" value="InterPro"/>
</dbReference>
<evidence type="ECO:0000256" key="5">
    <source>
        <dbReference type="ARBA" id="ARBA00022741"/>
    </source>
</evidence>
<proteinExistence type="inferred from homology"/>
<keyword evidence="6 14" id="KW-0067">ATP-binding</keyword>
<dbReference type="InterPro" id="IPR011527">
    <property type="entry name" value="ABC1_TM_dom"/>
</dbReference>
<feature type="region of interest" description="Disordered" evidence="10">
    <location>
        <begin position="1"/>
        <end position="110"/>
    </location>
</feature>
<evidence type="ECO:0000256" key="2">
    <source>
        <dbReference type="ARBA" id="ARBA00022448"/>
    </source>
</evidence>
<evidence type="ECO:0000256" key="10">
    <source>
        <dbReference type="SAM" id="MobiDB-lite"/>
    </source>
</evidence>
<feature type="compositionally biased region" description="Basic and acidic residues" evidence="10">
    <location>
        <begin position="739"/>
        <end position="749"/>
    </location>
</feature>
<dbReference type="InterPro" id="IPR027417">
    <property type="entry name" value="P-loop_NTPase"/>
</dbReference>
<dbReference type="SUPFAM" id="SSF90123">
    <property type="entry name" value="ABC transporter transmembrane region"/>
    <property type="match status" value="1"/>
</dbReference>
<dbReference type="GO" id="GO:0005886">
    <property type="term" value="C:plasma membrane"/>
    <property type="evidence" value="ECO:0007669"/>
    <property type="project" value="UniProtKB-SubCell"/>
</dbReference>
<evidence type="ECO:0000256" key="6">
    <source>
        <dbReference type="ARBA" id="ARBA00022840"/>
    </source>
</evidence>
<evidence type="ECO:0000256" key="1">
    <source>
        <dbReference type="ARBA" id="ARBA00004429"/>
    </source>
</evidence>
<dbReference type="Pfam" id="PF00664">
    <property type="entry name" value="ABC_membrane"/>
    <property type="match status" value="1"/>
</dbReference>
<dbReference type="Pfam" id="PF00005">
    <property type="entry name" value="ABC_tran"/>
    <property type="match status" value="1"/>
</dbReference>
<keyword evidence="4 11" id="KW-0812">Transmembrane</keyword>
<dbReference type="GO" id="GO:0016887">
    <property type="term" value="F:ATP hydrolysis activity"/>
    <property type="evidence" value="ECO:0007669"/>
    <property type="project" value="InterPro"/>
</dbReference>
<comment type="caution">
    <text evidence="14">The sequence shown here is derived from an EMBL/GenBank/DDBJ whole genome shotgun (WGS) entry which is preliminary data.</text>
</comment>
<feature type="transmembrane region" description="Helical" evidence="11">
    <location>
        <begin position="124"/>
        <end position="150"/>
    </location>
</feature>
<evidence type="ECO:0000313" key="15">
    <source>
        <dbReference type="Proteomes" id="UP000789325"/>
    </source>
</evidence>
<dbReference type="Gene3D" id="1.20.1560.10">
    <property type="entry name" value="ABC transporter type 1, transmembrane domain"/>
    <property type="match status" value="1"/>
</dbReference>
<feature type="compositionally biased region" description="Polar residues" evidence="10">
    <location>
        <begin position="724"/>
        <end position="735"/>
    </location>
</feature>
<keyword evidence="5" id="KW-0547">Nucleotide-binding</keyword>
<dbReference type="InterPro" id="IPR036640">
    <property type="entry name" value="ABC1_TM_sf"/>
</dbReference>
<dbReference type="Proteomes" id="UP000789325">
    <property type="component" value="Unassembled WGS sequence"/>
</dbReference>
<evidence type="ECO:0000256" key="4">
    <source>
        <dbReference type="ARBA" id="ARBA00022692"/>
    </source>
</evidence>
<dbReference type="SUPFAM" id="SSF52540">
    <property type="entry name" value="P-loop containing nucleoside triphosphate hydrolases"/>
    <property type="match status" value="1"/>
</dbReference>
<dbReference type="PROSITE" id="PS50929">
    <property type="entry name" value="ABC_TM1F"/>
    <property type="match status" value="1"/>
</dbReference>
<comment type="subcellular location">
    <subcellularLocation>
        <location evidence="1">Cell inner membrane</location>
        <topology evidence="1">Multi-pass membrane protein</topology>
    </subcellularLocation>
</comment>
<dbReference type="AlphaFoldDB" id="A0A9D2VK34"/>
<feature type="domain" description="ABC transmembrane type-1" evidence="13">
    <location>
        <begin position="128"/>
        <end position="349"/>
    </location>
</feature>
<dbReference type="InterPro" id="IPR003439">
    <property type="entry name" value="ABC_transporter-like_ATP-bd"/>
</dbReference>
<accession>A0A9D2VK34</accession>
<feature type="transmembrane region" description="Helical" evidence="11">
    <location>
        <begin position="358"/>
        <end position="379"/>
    </location>
</feature>
<evidence type="ECO:0000313" key="14">
    <source>
        <dbReference type="EMBL" id="HJH43061.1"/>
    </source>
</evidence>
<keyword evidence="7 11" id="KW-1133">Transmembrane helix</keyword>
<evidence type="ECO:0000259" key="12">
    <source>
        <dbReference type="PROSITE" id="PS50893"/>
    </source>
</evidence>
<dbReference type="InterPro" id="IPR039421">
    <property type="entry name" value="Type_1_exporter"/>
</dbReference>
<name>A0A9D2VK34_9ACTN</name>